<dbReference type="GO" id="GO:0016740">
    <property type="term" value="F:transferase activity"/>
    <property type="evidence" value="ECO:0007669"/>
    <property type="project" value="UniProtKB-KW"/>
</dbReference>
<reference evidence="1 2" key="1">
    <citation type="submission" date="2016-10" db="EMBL/GenBank/DDBJ databases">
        <authorList>
            <person name="de Groot N.N."/>
        </authorList>
    </citation>
    <scope>NUCLEOTIDE SEQUENCE [LARGE SCALE GENOMIC DNA]</scope>
    <source>
        <strain evidence="1 2">CGMCC 1.6291</strain>
    </source>
</reference>
<sequence>MVVKANGDPLRAAVVAPHHLAAEAGAEVLAEGGNALEAMTAAAAAIAVTYPHMNGLGGDGFWLVREPGKAPWGIEACGTAAALATPQWYREQGVDTIPHRGGLAANTVAGTVSGWALAESASREHWGGRLPLSRLLAPAATLARDGFAMTASQSETLADKREELAPQPGFHEVFLPGGAPLPAGDRLRQPALADLLDRIAAAGPADFYQGDIATTIAMELEAAGSPLRRSDLSGYSARYVDPLSLQLDDGVLANMPPPTQGLASMLILGVYDRLRRSHPHAVDSDAYVHALVEATKAAFRVRDRVVTDPGRVPQSPSQWLNGPALDQLAAGFDPDHAAPWPPSRGGGDTVWLGAIDAQGRSVSFIQSLFHEFGSGVTMPSLGLVWQNRGCSFSLDAADLNALEPGRRPFHTLNPAMAALADGRTVVYGTMGGEGQPQTQAAIFTRAVRHGMAPEAAVAAPRWLLGKTWGHGTDSLKVEEDLGASVISGLRDRGHPVDVVSGCNSMMGHAGMLIRSPQGDIMAASDPRCDGGVAGIR</sequence>
<dbReference type="InterPro" id="IPR043137">
    <property type="entry name" value="GGT_ssub_C"/>
</dbReference>
<dbReference type="PANTHER" id="PTHR43881">
    <property type="entry name" value="GAMMA-GLUTAMYLTRANSPEPTIDASE (AFU_ORTHOLOGUE AFUA_4G13580)"/>
    <property type="match status" value="1"/>
</dbReference>
<dbReference type="InterPro" id="IPR029055">
    <property type="entry name" value="Ntn_hydrolases_N"/>
</dbReference>
<protein>
    <submittedName>
        <fullName evidence="1">Gamma-glutamyltransferase 2. Threonine peptidase. MEROPS family T03</fullName>
    </submittedName>
</protein>
<keyword evidence="1" id="KW-0808">Transferase</keyword>
<dbReference type="Proteomes" id="UP000199657">
    <property type="component" value="Unassembled WGS sequence"/>
</dbReference>
<dbReference type="Gene3D" id="1.10.246.130">
    <property type="match status" value="1"/>
</dbReference>
<dbReference type="AlphaFoldDB" id="A0A1H8TY52"/>
<organism evidence="1 2">
    <name type="scientific">Aquisalimonas asiatica</name>
    <dbReference type="NCBI Taxonomy" id="406100"/>
    <lineage>
        <taxon>Bacteria</taxon>
        <taxon>Pseudomonadati</taxon>
        <taxon>Pseudomonadota</taxon>
        <taxon>Gammaproteobacteria</taxon>
        <taxon>Chromatiales</taxon>
        <taxon>Ectothiorhodospiraceae</taxon>
        <taxon>Aquisalimonas</taxon>
    </lineage>
</organism>
<dbReference type="SUPFAM" id="SSF56235">
    <property type="entry name" value="N-terminal nucleophile aminohydrolases (Ntn hydrolases)"/>
    <property type="match status" value="1"/>
</dbReference>
<dbReference type="OrthoDB" id="5297205at2"/>
<dbReference type="InterPro" id="IPR052896">
    <property type="entry name" value="GGT-like_enzyme"/>
</dbReference>
<gene>
    <name evidence="1" type="ORF">SAMN04488052_10526</name>
</gene>
<keyword evidence="2" id="KW-1185">Reference proteome</keyword>
<dbReference type="EMBL" id="FOEG01000005">
    <property type="protein sequence ID" value="SEO95919.1"/>
    <property type="molecule type" value="Genomic_DNA"/>
</dbReference>
<dbReference type="RefSeq" id="WP_091644180.1">
    <property type="nucleotide sequence ID" value="NZ_FOEG01000005.1"/>
</dbReference>
<dbReference type="PRINTS" id="PR01210">
    <property type="entry name" value="GGTRANSPTASE"/>
</dbReference>
<dbReference type="InterPro" id="IPR043138">
    <property type="entry name" value="GGT_lsub"/>
</dbReference>
<proteinExistence type="predicted"/>
<dbReference type="PANTHER" id="PTHR43881:SF5">
    <property type="entry name" value="GAMMA-GLUTAMYLTRANSPEPTIDASE"/>
    <property type="match status" value="1"/>
</dbReference>
<dbReference type="Pfam" id="PF01019">
    <property type="entry name" value="G_glu_transpept"/>
    <property type="match status" value="1"/>
</dbReference>
<name>A0A1H8TY52_9GAMM</name>
<dbReference type="STRING" id="406100.SAMN04488052_10526"/>
<accession>A0A1H8TY52</accession>
<dbReference type="Gene3D" id="3.60.20.40">
    <property type="match status" value="1"/>
</dbReference>
<evidence type="ECO:0000313" key="1">
    <source>
        <dbReference type="EMBL" id="SEO95919.1"/>
    </source>
</evidence>
<evidence type="ECO:0000313" key="2">
    <source>
        <dbReference type="Proteomes" id="UP000199657"/>
    </source>
</evidence>